<reference evidence="4 5" key="1">
    <citation type="submission" date="2023-02" db="EMBL/GenBank/DDBJ databases">
        <title>Oceanobacillus kimchii IFOP_LL358 isolated form Alexandrium catenella lab strain.</title>
        <authorList>
            <person name="Gajardo G."/>
            <person name="Ueki S."/>
            <person name="Maruyama F."/>
        </authorList>
    </citation>
    <scope>NUCLEOTIDE SEQUENCE [LARGE SCALE GENOMIC DNA]</scope>
    <source>
        <strain evidence="4 5">IFOP_LL358</strain>
    </source>
</reference>
<keyword evidence="2" id="KW-0802">TPR repeat</keyword>
<dbReference type="PANTHER" id="PTHR44943:SF8">
    <property type="entry name" value="TPR REPEAT-CONTAINING PROTEIN MJ0263"/>
    <property type="match status" value="1"/>
</dbReference>
<keyword evidence="3" id="KW-0812">Transmembrane</keyword>
<organism evidence="4 5">
    <name type="scientific">Oceanobacillus kimchii</name>
    <dbReference type="NCBI Taxonomy" id="746691"/>
    <lineage>
        <taxon>Bacteria</taxon>
        <taxon>Bacillati</taxon>
        <taxon>Bacillota</taxon>
        <taxon>Bacilli</taxon>
        <taxon>Bacillales</taxon>
        <taxon>Bacillaceae</taxon>
        <taxon>Oceanobacillus</taxon>
    </lineage>
</organism>
<keyword evidence="5" id="KW-1185">Reference proteome</keyword>
<dbReference type="InterPro" id="IPR011990">
    <property type="entry name" value="TPR-like_helical_dom_sf"/>
</dbReference>
<dbReference type="EMBL" id="BSKO01000001">
    <property type="protein sequence ID" value="GLO68160.1"/>
    <property type="molecule type" value="Genomic_DNA"/>
</dbReference>
<evidence type="ECO:0008006" key="6">
    <source>
        <dbReference type="Google" id="ProtNLM"/>
    </source>
</evidence>
<dbReference type="InterPro" id="IPR051685">
    <property type="entry name" value="Ycf3/AcsC/BcsC/TPR_MFPF"/>
</dbReference>
<dbReference type="RefSeq" id="WP_317958444.1">
    <property type="nucleotide sequence ID" value="NZ_BSKO01000001.1"/>
</dbReference>
<dbReference type="SMART" id="SM00028">
    <property type="entry name" value="TPR"/>
    <property type="match status" value="3"/>
</dbReference>
<dbReference type="Gene3D" id="1.25.40.10">
    <property type="entry name" value="Tetratricopeptide repeat domain"/>
    <property type="match status" value="1"/>
</dbReference>
<dbReference type="Proteomes" id="UP001275436">
    <property type="component" value="Unassembled WGS sequence"/>
</dbReference>
<evidence type="ECO:0000256" key="3">
    <source>
        <dbReference type="SAM" id="Phobius"/>
    </source>
</evidence>
<feature type="transmembrane region" description="Helical" evidence="3">
    <location>
        <begin position="393"/>
        <end position="414"/>
    </location>
</feature>
<gene>
    <name evidence="4" type="ORF">MACH08_39440</name>
</gene>
<dbReference type="InterPro" id="IPR019734">
    <property type="entry name" value="TPR_rpt"/>
</dbReference>
<keyword evidence="3" id="KW-0472">Membrane</keyword>
<name>A0ABQ5TPV7_9BACI</name>
<evidence type="ECO:0000313" key="5">
    <source>
        <dbReference type="Proteomes" id="UP001275436"/>
    </source>
</evidence>
<keyword evidence="3" id="KW-1133">Transmembrane helix</keyword>
<sequence length="417" mass="47818">MADTNITKIAHLKTLVLSEKIEQSISFAQETITSHPDSPIGYVLKALHHYYINERKEALSWANQAYELAPESEESLTIALAFYHETELQQEKWKNLTKTARQLYPNNDYFHFMHALIHLNVDFNQSKKSYQEAIRLNPDNAEYVAYYAYMLYFLKDNKEAQKYEELALQKEPNNPAFLNRFALIAYDRRKYKKAQILINKARQLDPANTVIRTSFKKIHPTENAVVRAKREINNIIQNAFATPAVWLWRNVFKENISVMLVSFLLFVTEFVLLGVLTGRYGLALVVIYLIWGYISQQITRAKLSKVGFTMAELTLLWGRARTQSNIFADSNAKLQPALPITDLEKVLIHLWNSESDHNVIKLDVTTLKTASPEPGGNQEVAATTTTLTPEKEYAPWPTILLILLLAAAITLQFGTMF</sequence>
<evidence type="ECO:0000313" key="4">
    <source>
        <dbReference type="EMBL" id="GLO68160.1"/>
    </source>
</evidence>
<evidence type="ECO:0000256" key="1">
    <source>
        <dbReference type="ARBA" id="ARBA00022737"/>
    </source>
</evidence>
<accession>A0ABQ5TPV7</accession>
<proteinExistence type="predicted"/>
<dbReference type="PANTHER" id="PTHR44943">
    <property type="entry name" value="CELLULOSE SYNTHASE OPERON PROTEIN C"/>
    <property type="match status" value="1"/>
</dbReference>
<feature type="transmembrane region" description="Helical" evidence="3">
    <location>
        <begin position="279"/>
        <end position="295"/>
    </location>
</feature>
<dbReference type="SUPFAM" id="SSF81901">
    <property type="entry name" value="HCP-like"/>
    <property type="match status" value="1"/>
</dbReference>
<evidence type="ECO:0000256" key="2">
    <source>
        <dbReference type="ARBA" id="ARBA00022803"/>
    </source>
</evidence>
<comment type="caution">
    <text evidence="4">The sequence shown here is derived from an EMBL/GenBank/DDBJ whole genome shotgun (WGS) entry which is preliminary data.</text>
</comment>
<keyword evidence="1" id="KW-0677">Repeat</keyword>
<protein>
    <recommendedName>
        <fullName evidence="6">Tetratricopeptide repeat protein</fullName>
    </recommendedName>
</protein>